<dbReference type="EMBL" id="CAJOBH010120478">
    <property type="protein sequence ID" value="CAF4708810.1"/>
    <property type="molecule type" value="Genomic_DNA"/>
</dbReference>
<evidence type="ECO:0000313" key="3">
    <source>
        <dbReference type="EMBL" id="CAF4708810.1"/>
    </source>
</evidence>
<dbReference type="EMBL" id="CAJOBJ010194662">
    <property type="protein sequence ID" value="CAF4965030.1"/>
    <property type="molecule type" value="Genomic_DNA"/>
</dbReference>
<evidence type="ECO:0000313" key="4">
    <source>
        <dbReference type="EMBL" id="CAF4837828.1"/>
    </source>
</evidence>
<dbReference type="EMBL" id="CAJOBH010066371">
    <property type="protein sequence ID" value="CAF4450378.1"/>
    <property type="molecule type" value="Genomic_DNA"/>
</dbReference>
<organism evidence="6 7">
    <name type="scientific">Rotaria magnacalcarata</name>
    <dbReference type="NCBI Taxonomy" id="392030"/>
    <lineage>
        <taxon>Eukaryota</taxon>
        <taxon>Metazoa</taxon>
        <taxon>Spiralia</taxon>
        <taxon>Gnathifera</taxon>
        <taxon>Rotifera</taxon>
        <taxon>Eurotatoria</taxon>
        <taxon>Bdelloidea</taxon>
        <taxon>Philodinida</taxon>
        <taxon>Philodinidae</taxon>
        <taxon>Rotaria</taxon>
    </lineage>
</organism>
<feature type="compositionally biased region" description="Polar residues" evidence="1">
    <location>
        <begin position="13"/>
        <end position="42"/>
    </location>
</feature>
<feature type="region of interest" description="Disordered" evidence="1">
    <location>
        <begin position="1"/>
        <end position="42"/>
    </location>
</feature>
<dbReference type="Proteomes" id="UP000681967">
    <property type="component" value="Unassembled WGS sequence"/>
</dbReference>
<sequence>MQEEEICDKDNSKTIQSKATTINEPRNDNQSETLATSSSNVT</sequence>
<dbReference type="Proteomes" id="UP000676336">
    <property type="component" value="Unassembled WGS sequence"/>
</dbReference>
<name>A0A8S3D1Y8_9BILA</name>
<evidence type="ECO:0000313" key="7">
    <source>
        <dbReference type="Proteomes" id="UP000681720"/>
    </source>
</evidence>
<dbReference type="AlphaFoldDB" id="A0A8S3D1Y8"/>
<accession>A0A8S3D1Y8</accession>
<protein>
    <submittedName>
        <fullName evidence="6">Uncharacterized protein</fullName>
    </submittedName>
</protein>
<feature type="non-terminal residue" evidence="6">
    <location>
        <position position="1"/>
    </location>
</feature>
<dbReference type="EMBL" id="CAJOBI010157528">
    <property type="protein sequence ID" value="CAF4837828.1"/>
    <property type="molecule type" value="Genomic_DNA"/>
</dbReference>
<comment type="caution">
    <text evidence="6">The sequence shown here is derived from an EMBL/GenBank/DDBJ whole genome shotgun (WGS) entry which is preliminary data.</text>
</comment>
<evidence type="ECO:0000313" key="5">
    <source>
        <dbReference type="EMBL" id="CAF4965030.1"/>
    </source>
</evidence>
<gene>
    <name evidence="2" type="ORF">BYL167_LOCUS33730</name>
    <name evidence="3" type="ORF">BYL167_LOCUS44396</name>
    <name evidence="5" type="ORF">GIL414_LOCUS55081</name>
    <name evidence="6" type="ORF">GIL414_LOCUS55463</name>
    <name evidence="4" type="ORF">SMN809_LOCUS48792</name>
</gene>
<evidence type="ECO:0000313" key="6">
    <source>
        <dbReference type="EMBL" id="CAF4971806.1"/>
    </source>
</evidence>
<evidence type="ECO:0000313" key="2">
    <source>
        <dbReference type="EMBL" id="CAF4450378.1"/>
    </source>
</evidence>
<evidence type="ECO:0000256" key="1">
    <source>
        <dbReference type="SAM" id="MobiDB-lite"/>
    </source>
</evidence>
<reference evidence="6" key="1">
    <citation type="submission" date="2021-02" db="EMBL/GenBank/DDBJ databases">
        <authorList>
            <person name="Nowell W R."/>
        </authorList>
    </citation>
    <scope>NUCLEOTIDE SEQUENCE</scope>
</reference>
<dbReference type="Proteomes" id="UP000681720">
    <property type="component" value="Unassembled WGS sequence"/>
</dbReference>
<proteinExistence type="predicted"/>
<dbReference type="EMBL" id="CAJOBJ010196998">
    <property type="protein sequence ID" value="CAF4971806.1"/>
    <property type="molecule type" value="Genomic_DNA"/>
</dbReference>